<dbReference type="InterPro" id="IPR035943">
    <property type="entry name" value="XisI-like_sf"/>
</dbReference>
<organism evidence="1 2">
    <name type="scientific">Dolichospermum planctonicum</name>
    <dbReference type="NCBI Taxonomy" id="136072"/>
    <lineage>
        <taxon>Bacteria</taxon>
        <taxon>Bacillati</taxon>
        <taxon>Cyanobacteriota</taxon>
        <taxon>Cyanophyceae</taxon>
        <taxon>Nostocales</taxon>
        <taxon>Aphanizomenonaceae</taxon>
        <taxon>Dolichospermum</taxon>
    </lineage>
</organism>
<dbReference type="AlphaFoldDB" id="A0A480ACV9"/>
<dbReference type="InterPro" id="IPR014968">
    <property type="entry name" value="XisI"/>
</dbReference>
<protein>
    <submittedName>
        <fullName evidence="1">FdxN element excision controlling factor protein</fullName>
    </submittedName>
</protein>
<dbReference type="Proteomes" id="UP000299367">
    <property type="component" value="Unassembled WGS sequence"/>
</dbReference>
<dbReference type="RefSeq" id="WP_028083321.1">
    <property type="nucleotide sequence ID" value="NZ_BJCF01000004.1"/>
</dbReference>
<comment type="caution">
    <text evidence="1">The sequence shown here is derived from an EMBL/GenBank/DDBJ whole genome shotgun (WGS) entry which is preliminary data.</text>
</comment>
<dbReference type="GeneID" id="78011489"/>
<gene>
    <name evidence="1" type="ORF">NIES80_06110</name>
</gene>
<reference evidence="2" key="1">
    <citation type="submission" date="2019-02" db="EMBL/GenBank/DDBJ databases">
        <title>Draft genome sequence of Dolichospermum planctonicum NIES-80.</title>
        <authorList>
            <person name="Yamaguchi H."/>
            <person name="Suzuki S."/>
            <person name="Kawachi M."/>
        </authorList>
    </citation>
    <scope>NUCLEOTIDE SEQUENCE [LARGE SCALE GENOMIC DNA]</scope>
    <source>
        <strain evidence="2">NIES-80</strain>
    </source>
</reference>
<evidence type="ECO:0000313" key="2">
    <source>
        <dbReference type="Proteomes" id="UP000299367"/>
    </source>
</evidence>
<dbReference type="OrthoDB" id="467081at2"/>
<dbReference type="Pfam" id="PF08869">
    <property type="entry name" value="XisI"/>
    <property type="match status" value="1"/>
</dbReference>
<sequence>MDRLNEYQQIIQEVLTEYAAIPYYHRELQTELIIGKNDKDYLLITSGWEKSVRVHACIVHIQIINSKIWIQRDGTEDGIANDLVNAGIPKDQIVLGFHPLEIRPYTEYAVS</sequence>
<accession>A0A480ACV9</accession>
<dbReference type="CDD" id="cd16382">
    <property type="entry name" value="XisI-like"/>
    <property type="match status" value="1"/>
</dbReference>
<name>A0A480ACV9_9CYAN</name>
<dbReference type="EMBL" id="BJCF01000004">
    <property type="protein sequence ID" value="GCL40921.1"/>
    <property type="molecule type" value="Genomic_DNA"/>
</dbReference>
<dbReference type="SUPFAM" id="SSF143847">
    <property type="entry name" value="XisI-like"/>
    <property type="match status" value="1"/>
</dbReference>
<proteinExistence type="predicted"/>
<evidence type="ECO:0000313" key="1">
    <source>
        <dbReference type="EMBL" id="GCL40921.1"/>
    </source>
</evidence>
<dbReference type="Gene3D" id="3.30.310.110">
    <property type="entry name" value="XisI-like"/>
    <property type="match status" value="1"/>
</dbReference>